<dbReference type="InterPro" id="IPR036875">
    <property type="entry name" value="Znf_CCHC_sf"/>
</dbReference>
<organism evidence="4 5">
    <name type="scientific">Acacia crassicarpa</name>
    <name type="common">northern wattle</name>
    <dbReference type="NCBI Taxonomy" id="499986"/>
    <lineage>
        <taxon>Eukaryota</taxon>
        <taxon>Viridiplantae</taxon>
        <taxon>Streptophyta</taxon>
        <taxon>Embryophyta</taxon>
        <taxon>Tracheophyta</taxon>
        <taxon>Spermatophyta</taxon>
        <taxon>Magnoliopsida</taxon>
        <taxon>eudicotyledons</taxon>
        <taxon>Gunneridae</taxon>
        <taxon>Pentapetalae</taxon>
        <taxon>rosids</taxon>
        <taxon>fabids</taxon>
        <taxon>Fabales</taxon>
        <taxon>Fabaceae</taxon>
        <taxon>Caesalpinioideae</taxon>
        <taxon>mimosoid clade</taxon>
        <taxon>Acacieae</taxon>
        <taxon>Acacia</taxon>
    </lineage>
</organism>
<gene>
    <name evidence="4" type="ORF">QN277_019316</name>
</gene>
<dbReference type="InterPro" id="IPR040256">
    <property type="entry name" value="At4g02000-like"/>
</dbReference>
<accession>A0AAE1JYG2</accession>
<dbReference type="InterPro" id="IPR025558">
    <property type="entry name" value="DUF4283"/>
</dbReference>
<evidence type="ECO:0000256" key="2">
    <source>
        <dbReference type="SAM" id="MobiDB-lite"/>
    </source>
</evidence>
<evidence type="ECO:0000256" key="1">
    <source>
        <dbReference type="PROSITE-ProRule" id="PRU00047"/>
    </source>
</evidence>
<dbReference type="Pfam" id="PF14111">
    <property type="entry name" value="DUF4283"/>
    <property type="match status" value="1"/>
</dbReference>
<evidence type="ECO:0000313" key="5">
    <source>
        <dbReference type="Proteomes" id="UP001293593"/>
    </source>
</evidence>
<keyword evidence="1" id="KW-0862">Zinc</keyword>
<feature type="region of interest" description="Disordered" evidence="2">
    <location>
        <begin position="1"/>
        <end position="79"/>
    </location>
</feature>
<dbReference type="SUPFAM" id="SSF57756">
    <property type="entry name" value="Retrovirus zinc finger-like domains"/>
    <property type="match status" value="1"/>
</dbReference>
<dbReference type="GO" id="GO:0003676">
    <property type="term" value="F:nucleic acid binding"/>
    <property type="evidence" value="ECO:0007669"/>
    <property type="project" value="InterPro"/>
</dbReference>
<protein>
    <recommendedName>
        <fullName evidence="3">CCHC-type domain-containing protein</fullName>
    </recommendedName>
</protein>
<dbReference type="Proteomes" id="UP001293593">
    <property type="component" value="Unassembled WGS sequence"/>
</dbReference>
<dbReference type="AlphaFoldDB" id="A0AAE1JYG2"/>
<dbReference type="EMBL" id="JAWXYG010000004">
    <property type="protein sequence ID" value="KAK4276359.1"/>
    <property type="molecule type" value="Genomic_DNA"/>
</dbReference>
<dbReference type="InterPro" id="IPR025836">
    <property type="entry name" value="Zn_knuckle_CX2CX4HX4C"/>
</dbReference>
<feature type="region of interest" description="Disordered" evidence="2">
    <location>
        <begin position="343"/>
        <end position="404"/>
    </location>
</feature>
<evidence type="ECO:0000259" key="3">
    <source>
        <dbReference type="PROSITE" id="PS50158"/>
    </source>
</evidence>
<dbReference type="GO" id="GO:0008270">
    <property type="term" value="F:zinc ion binding"/>
    <property type="evidence" value="ECO:0007669"/>
    <property type="project" value="UniProtKB-KW"/>
</dbReference>
<keyword evidence="1" id="KW-0863">Zinc-finger</keyword>
<keyword evidence="1" id="KW-0479">Metal-binding</keyword>
<feature type="compositionally biased region" description="Basic and acidic residues" evidence="2">
    <location>
        <begin position="65"/>
        <end position="79"/>
    </location>
</feature>
<keyword evidence="5" id="KW-1185">Reference proteome</keyword>
<proteinExistence type="predicted"/>
<feature type="compositionally biased region" description="Basic and acidic residues" evidence="2">
    <location>
        <begin position="14"/>
        <end position="55"/>
    </location>
</feature>
<feature type="compositionally biased region" description="Polar residues" evidence="2">
    <location>
        <begin position="361"/>
        <end position="376"/>
    </location>
</feature>
<dbReference type="Pfam" id="PF14392">
    <property type="entry name" value="zf-CCHC_4"/>
    <property type="match status" value="1"/>
</dbReference>
<feature type="domain" description="CCHC-type" evidence="3">
    <location>
        <begin position="327"/>
        <end position="341"/>
    </location>
</feature>
<reference evidence="4" key="1">
    <citation type="submission" date="2023-10" db="EMBL/GenBank/DDBJ databases">
        <title>Chromosome-level genome of the transformable northern wattle, Acacia crassicarpa.</title>
        <authorList>
            <person name="Massaro I."/>
            <person name="Sinha N.R."/>
            <person name="Poethig S."/>
            <person name="Leichty A.R."/>
        </authorList>
    </citation>
    <scope>NUCLEOTIDE SEQUENCE</scope>
    <source>
        <strain evidence="4">Acra3RX</strain>
        <tissue evidence="4">Leaf</tissue>
    </source>
</reference>
<dbReference type="PANTHER" id="PTHR31286">
    <property type="entry name" value="GLYCINE-RICH CELL WALL STRUCTURAL PROTEIN 1.8-LIKE"/>
    <property type="match status" value="1"/>
</dbReference>
<sequence length="438" mass="50966">MLSHDKALLLMETGQRKLPPDRPPAEGQDDRKKKTKWEETPQAIMDDKMLEKETEQQDEATQNEETEHQSETTKGPEFREKKFPSYRASLMGFNGIAHADHVMEEDDLFTNDKDICWKIPEDSEEMKKLMELYPVAPCTEDEYNEWCEPWNYALILTVLGRKFNLFVLKDLLIKLWGFSNFDLIDVPNNYFVVRFQDKELWRSHYKKVMYEGPWVIRGHCVLIQRWTPYFNPYQNPLGRVATWVRIPDVPLQCYNKHCISRIGDRIGRTLRVDMNTFQDDHESAPKIQRGRFVRICVELDLQKKLIPKVIIAGSAFNVEYEGLTKICFNCGRAGHRRENCPFRSSSSVTLDGAKNLPKKPPQQQNTTIPGKTPPTSSEEEGFGPWMLVSRRTKPRSDSSTAKSWRTVSITEEWAKDIKTVLLWSKIVICGDSESARRR</sequence>
<evidence type="ECO:0000313" key="4">
    <source>
        <dbReference type="EMBL" id="KAK4276359.1"/>
    </source>
</evidence>
<dbReference type="PANTHER" id="PTHR31286:SF99">
    <property type="entry name" value="DUF4283 DOMAIN-CONTAINING PROTEIN"/>
    <property type="match status" value="1"/>
</dbReference>
<name>A0AAE1JYG2_9FABA</name>
<comment type="caution">
    <text evidence="4">The sequence shown here is derived from an EMBL/GenBank/DDBJ whole genome shotgun (WGS) entry which is preliminary data.</text>
</comment>
<dbReference type="PROSITE" id="PS50158">
    <property type="entry name" value="ZF_CCHC"/>
    <property type="match status" value="1"/>
</dbReference>
<dbReference type="InterPro" id="IPR001878">
    <property type="entry name" value="Znf_CCHC"/>
</dbReference>